<evidence type="ECO:0000313" key="2">
    <source>
        <dbReference type="Proteomes" id="UP001239795"/>
    </source>
</evidence>
<reference evidence="1 2" key="1">
    <citation type="submission" date="2016-10" db="EMBL/GenBank/DDBJ databases">
        <title>The genome sequence of Colletotrichum fioriniae PJ7.</title>
        <authorList>
            <person name="Baroncelli R."/>
        </authorList>
    </citation>
    <scope>NUCLEOTIDE SEQUENCE [LARGE SCALE GENOMIC DNA]</scope>
    <source>
        <strain evidence="1">Col 31</strain>
    </source>
</reference>
<proteinExistence type="predicted"/>
<accession>A0AAI9XMX3</accession>
<dbReference type="AlphaFoldDB" id="A0AAI9XMX3"/>
<keyword evidence="2" id="KW-1185">Reference proteome</keyword>
<name>A0AAI9XMX3_9PEZI</name>
<comment type="caution">
    <text evidence="1">The sequence shown here is derived from an EMBL/GenBank/DDBJ whole genome shotgun (WGS) entry which is preliminary data.</text>
</comment>
<protein>
    <submittedName>
        <fullName evidence="1">Uncharacterized protein</fullName>
    </submittedName>
</protein>
<organism evidence="1 2">
    <name type="scientific">Colletotrichum melonis</name>
    <dbReference type="NCBI Taxonomy" id="1209925"/>
    <lineage>
        <taxon>Eukaryota</taxon>
        <taxon>Fungi</taxon>
        <taxon>Dikarya</taxon>
        <taxon>Ascomycota</taxon>
        <taxon>Pezizomycotina</taxon>
        <taxon>Sordariomycetes</taxon>
        <taxon>Hypocreomycetidae</taxon>
        <taxon>Glomerellales</taxon>
        <taxon>Glomerellaceae</taxon>
        <taxon>Colletotrichum</taxon>
        <taxon>Colletotrichum acutatum species complex</taxon>
    </lineage>
</organism>
<sequence length="108" mass="12361">MQNGLTAKIIDYYVDTGGFSRKIDYYMLIKPEAPYASAIQELRTTAPITKDYVPGGIPHEQIDFCIYLDPTADAQARYWLCDKYYPARVCLIRSTAPCVRPDLPRSKY</sequence>
<dbReference type="EMBL" id="MLGG01000020">
    <property type="protein sequence ID" value="KAK1456473.1"/>
    <property type="molecule type" value="Genomic_DNA"/>
</dbReference>
<evidence type="ECO:0000313" key="1">
    <source>
        <dbReference type="EMBL" id="KAK1456473.1"/>
    </source>
</evidence>
<gene>
    <name evidence="1" type="ORF">CMEL01_16377</name>
</gene>
<dbReference type="Proteomes" id="UP001239795">
    <property type="component" value="Unassembled WGS sequence"/>
</dbReference>